<proteinExistence type="predicted"/>
<evidence type="ECO:0000313" key="2">
    <source>
        <dbReference type="EMBL" id="KAK9525590.1"/>
    </source>
</evidence>
<evidence type="ECO:0000313" key="3">
    <source>
        <dbReference type="Proteomes" id="UP001488805"/>
    </source>
</evidence>
<protein>
    <submittedName>
        <fullName evidence="2">Uncharacterized protein</fullName>
    </submittedName>
</protein>
<organism evidence="2 3">
    <name type="scientific">Zoarces viviparus</name>
    <name type="common">Viviparous eelpout</name>
    <name type="synonym">Blennius viviparus</name>
    <dbReference type="NCBI Taxonomy" id="48416"/>
    <lineage>
        <taxon>Eukaryota</taxon>
        <taxon>Metazoa</taxon>
        <taxon>Chordata</taxon>
        <taxon>Craniata</taxon>
        <taxon>Vertebrata</taxon>
        <taxon>Euteleostomi</taxon>
        <taxon>Actinopterygii</taxon>
        <taxon>Neopterygii</taxon>
        <taxon>Teleostei</taxon>
        <taxon>Neoteleostei</taxon>
        <taxon>Acanthomorphata</taxon>
        <taxon>Eupercaria</taxon>
        <taxon>Perciformes</taxon>
        <taxon>Cottioidei</taxon>
        <taxon>Zoarcales</taxon>
        <taxon>Zoarcidae</taxon>
        <taxon>Zoarcinae</taxon>
        <taxon>Zoarces</taxon>
    </lineage>
</organism>
<reference evidence="2 3" key="1">
    <citation type="journal article" date="2024" name="Genome Biol. Evol.">
        <title>Chromosome-level genome assembly of the viviparous eelpout Zoarces viviparus.</title>
        <authorList>
            <person name="Fuhrmann N."/>
            <person name="Brasseur M.V."/>
            <person name="Bakowski C.E."/>
            <person name="Podsiadlowski L."/>
            <person name="Prost S."/>
            <person name="Krehenwinkel H."/>
            <person name="Mayer C."/>
        </authorList>
    </citation>
    <scope>NUCLEOTIDE SEQUENCE [LARGE SCALE GENOMIC DNA]</scope>
    <source>
        <strain evidence="2">NO-MEL_2022_Ind0_liver</strain>
    </source>
</reference>
<comment type="caution">
    <text evidence="2">The sequence shown here is derived from an EMBL/GenBank/DDBJ whole genome shotgun (WGS) entry which is preliminary data.</text>
</comment>
<dbReference type="EMBL" id="JBCEZU010000134">
    <property type="protein sequence ID" value="KAK9525590.1"/>
    <property type="molecule type" value="Genomic_DNA"/>
</dbReference>
<gene>
    <name evidence="2" type="ORF">VZT92_016281</name>
</gene>
<keyword evidence="3" id="KW-1185">Reference proteome</keyword>
<dbReference type="Proteomes" id="UP001488805">
    <property type="component" value="Unassembled WGS sequence"/>
</dbReference>
<accession>A0AAW1ESL8</accession>
<name>A0AAW1ESL8_ZOAVI</name>
<dbReference type="AlphaFoldDB" id="A0AAW1ESL8"/>
<evidence type="ECO:0000256" key="1">
    <source>
        <dbReference type="SAM" id="MobiDB-lite"/>
    </source>
</evidence>
<feature type="region of interest" description="Disordered" evidence="1">
    <location>
        <begin position="45"/>
        <end position="68"/>
    </location>
</feature>
<sequence length="68" mass="8057">MVFDNDVLLFQTLTYTISYVHRADGLRRRVRTYRMRAGEVGDSCRRDRGAARVADEQARRTWDDQSYL</sequence>